<evidence type="ECO:0000256" key="2">
    <source>
        <dbReference type="ARBA" id="ARBA00023015"/>
    </source>
</evidence>
<dbReference type="InterPro" id="IPR044837">
    <property type="entry name" value="REM16-like"/>
</dbReference>
<dbReference type="InterPro" id="IPR003340">
    <property type="entry name" value="B3_DNA-bd"/>
</dbReference>
<organism evidence="8 9">
    <name type="scientific">Punica granatum</name>
    <name type="common">Pomegranate</name>
    <dbReference type="NCBI Taxonomy" id="22663"/>
    <lineage>
        <taxon>Eukaryota</taxon>
        <taxon>Viridiplantae</taxon>
        <taxon>Streptophyta</taxon>
        <taxon>Embryophyta</taxon>
        <taxon>Tracheophyta</taxon>
        <taxon>Spermatophyta</taxon>
        <taxon>Magnoliopsida</taxon>
        <taxon>eudicotyledons</taxon>
        <taxon>Gunneridae</taxon>
        <taxon>Pentapetalae</taxon>
        <taxon>rosids</taxon>
        <taxon>malvids</taxon>
        <taxon>Myrtales</taxon>
        <taxon>Lythraceae</taxon>
        <taxon>Punica</taxon>
    </lineage>
</organism>
<name>A0A218X717_PUNGR</name>
<keyword evidence="3" id="KW-0238">DNA-binding</keyword>
<dbReference type="GO" id="GO:0005634">
    <property type="term" value="C:nucleus"/>
    <property type="evidence" value="ECO:0007669"/>
    <property type="project" value="UniProtKB-SubCell"/>
</dbReference>
<dbReference type="PANTHER" id="PTHR31391:SF4">
    <property type="entry name" value="B3 DOMAIN-CONTAINING PROTEIN OS03G0184500"/>
    <property type="match status" value="1"/>
</dbReference>
<dbReference type="SMART" id="SM01019">
    <property type="entry name" value="B3"/>
    <property type="match status" value="2"/>
</dbReference>
<evidence type="ECO:0000256" key="5">
    <source>
        <dbReference type="ARBA" id="ARBA00023242"/>
    </source>
</evidence>
<dbReference type="Gene3D" id="2.40.330.10">
    <property type="entry name" value="DNA-binding pseudobarrel domain"/>
    <property type="match status" value="2"/>
</dbReference>
<reference evidence="9" key="1">
    <citation type="journal article" date="2017" name="Plant J.">
        <title>The pomegranate (Punica granatum L.) genome and the genomics of punicalagin biosynthesis.</title>
        <authorList>
            <person name="Qin G."/>
            <person name="Xu C."/>
            <person name="Ming R."/>
            <person name="Tang H."/>
            <person name="Guyot R."/>
            <person name="Kramer E.M."/>
            <person name="Hu Y."/>
            <person name="Yi X."/>
            <person name="Qi Y."/>
            <person name="Xu X."/>
            <person name="Gao Z."/>
            <person name="Pan H."/>
            <person name="Jian J."/>
            <person name="Tian Y."/>
            <person name="Yue Z."/>
            <person name="Xu Y."/>
        </authorList>
    </citation>
    <scope>NUCLEOTIDE SEQUENCE [LARGE SCALE GENOMIC DNA]</scope>
    <source>
        <strain evidence="9">cv. Dabenzi</strain>
    </source>
</reference>
<evidence type="ECO:0000256" key="3">
    <source>
        <dbReference type="ARBA" id="ARBA00023125"/>
    </source>
</evidence>
<keyword evidence="5" id="KW-0539">Nucleus</keyword>
<feature type="domain" description="TF-B3" evidence="7">
    <location>
        <begin position="230"/>
        <end position="321"/>
    </location>
</feature>
<comment type="subcellular location">
    <subcellularLocation>
        <location evidence="1">Nucleus</location>
    </subcellularLocation>
</comment>
<feature type="domain" description="TF-B3" evidence="7">
    <location>
        <begin position="396"/>
        <end position="487"/>
    </location>
</feature>
<dbReference type="SUPFAM" id="SSF101936">
    <property type="entry name" value="DNA-binding pseudobarrel domain"/>
    <property type="match status" value="2"/>
</dbReference>
<dbReference type="InterPro" id="IPR015300">
    <property type="entry name" value="DNA-bd_pseudobarrel_sf"/>
</dbReference>
<dbReference type="GO" id="GO:0003677">
    <property type="term" value="F:DNA binding"/>
    <property type="evidence" value="ECO:0007669"/>
    <property type="project" value="UniProtKB-KW"/>
</dbReference>
<dbReference type="EMBL" id="MTKT01002214">
    <property type="protein sequence ID" value="OWM80737.1"/>
    <property type="molecule type" value="Genomic_DNA"/>
</dbReference>
<dbReference type="CDD" id="cd10017">
    <property type="entry name" value="B3_DNA"/>
    <property type="match status" value="2"/>
</dbReference>
<dbReference type="Proteomes" id="UP000197138">
    <property type="component" value="Unassembled WGS sequence"/>
</dbReference>
<evidence type="ECO:0000313" key="8">
    <source>
        <dbReference type="EMBL" id="OWM80737.1"/>
    </source>
</evidence>
<sequence>MSRFEWESNGQLEIQILGKCSEALCLCSALAQLRLLSPFTFHLLCEKRGEGGGGERRAKVAESWVLEQRKMVAAAAAKVSYEECRRKRLEENQKRMESLNLPQLAQSLRRSSSLSPSPSPMKQAKPRRTVEKQVVVVRRSGRVANMPAPVYKEDQHSKKVHGTIVSIAELGIWNLINFIERLELMSLKHVRIYKRREPISIVFASNEGREYAIEKAKELESTLQLQYPTLVKSMLPSHVSGCFWLGLPVHFCKTSLPKNDGMITLVDEEGEEFPTVYLARKTGLSGGWKGFSVAHELNDGDALVFQVIQPTVLKMKQTKPRNVEKQVVVVRRSGRIANMPVPVYKEVVVDRINSPRRIYTRRDPSNIVYASNEAREYALEQAEELQSTLGPQYPTLVKTMLPSHVSGGFWLGLPVQFCKTSLPKNDGLITLVDEEGEEFPTVYLARKTGLSGGWKGFAVAHELNDGDALVFQLIKPTVLKVYIIRVSSYDEGEKF</sequence>
<evidence type="ECO:0000259" key="7">
    <source>
        <dbReference type="PROSITE" id="PS50863"/>
    </source>
</evidence>
<keyword evidence="4" id="KW-0804">Transcription</keyword>
<evidence type="ECO:0000256" key="4">
    <source>
        <dbReference type="ARBA" id="ARBA00023163"/>
    </source>
</evidence>
<dbReference type="PANTHER" id="PTHR31391">
    <property type="entry name" value="B3 DOMAIN-CONTAINING PROTEIN OS11G0197600-RELATED"/>
    <property type="match status" value="1"/>
</dbReference>
<dbReference type="Pfam" id="PF02362">
    <property type="entry name" value="B3"/>
    <property type="match status" value="2"/>
</dbReference>
<keyword evidence="2" id="KW-0805">Transcription regulation</keyword>
<dbReference type="AlphaFoldDB" id="A0A218X717"/>
<evidence type="ECO:0000313" key="9">
    <source>
        <dbReference type="Proteomes" id="UP000197138"/>
    </source>
</evidence>
<dbReference type="PROSITE" id="PS50863">
    <property type="entry name" value="B3"/>
    <property type="match status" value="2"/>
</dbReference>
<accession>A0A218X717</accession>
<feature type="region of interest" description="Disordered" evidence="6">
    <location>
        <begin position="108"/>
        <end position="130"/>
    </location>
</feature>
<protein>
    <recommendedName>
        <fullName evidence="7">TF-B3 domain-containing protein</fullName>
    </recommendedName>
</protein>
<proteinExistence type="predicted"/>
<gene>
    <name evidence="8" type="ORF">CDL15_Pgr006767</name>
</gene>
<evidence type="ECO:0000256" key="6">
    <source>
        <dbReference type="SAM" id="MobiDB-lite"/>
    </source>
</evidence>
<comment type="caution">
    <text evidence="8">The sequence shown here is derived from an EMBL/GenBank/DDBJ whole genome shotgun (WGS) entry which is preliminary data.</text>
</comment>
<evidence type="ECO:0000256" key="1">
    <source>
        <dbReference type="ARBA" id="ARBA00004123"/>
    </source>
</evidence>